<feature type="non-terminal residue" evidence="6">
    <location>
        <position position="101"/>
    </location>
</feature>
<evidence type="ECO:0000256" key="2">
    <source>
        <dbReference type="ARBA" id="ARBA00022574"/>
    </source>
</evidence>
<keyword evidence="4" id="KW-0539">Nucleus</keyword>
<dbReference type="InterPro" id="IPR015943">
    <property type="entry name" value="WD40/YVTN_repeat-like_dom_sf"/>
</dbReference>
<feature type="repeat" description="WD" evidence="5">
    <location>
        <begin position="40"/>
        <end position="72"/>
    </location>
</feature>
<dbReference type="InterPro" id="IPR001680">
    <property type="entry name" value="WD40_rpt"/>
</dbReference>
<keyword evidence="2 5" id="KW-0853">WD repeat</keyword>
<evidence type="ECO:0000256" key="4">
    <source>
        <dbReference type="ARBA" id="ARBA00023242"/>
    </source>
</evidence>
<accession>U6L2V5</accession>
<feature type="non-terminal residue" evidence="6">
    <location>
        <position position="1"/>
    </location>
</feature>
<dbReference type="SUPFAM" id="SSF50978">
    <property type="entry name" value="WD40 repeat-like"/>
    <property type="match status" value="1"/>
</dbReference>
<dbReference type="PROSITE" id="PS50082">
    <property type="entry name" value="WD_REPEATS_2"/>
    <property type="match status" value="2"/>
</dbReference>
<evidence type="ECO:0000256" key="1">
    <source>
        <dbReference type="ARBA" id="ARBA00004123"/>
    </source>
</evidence>
<name>U6L2V5_EIMTE</name>
<protein>
    <submittedName>
        <fullName evidence="6">Uncharacterized protein</fullName>
    </submittedName>
</protein>
<dbReference type="InterPro" id="IPR036322">
    <property type="entry name" value="WD40_repeat_dom_sf"/>
</dbReference>
<dbReference type="PANTHER" id="PTHR19848">
    <property type="entry name" value="WD40 REPEAT PROTEIN"/>
    <property type="match status" value="1"/>
</dbReference>
<dbReference type="GeneID" id="25257000"/>
<dbReference type="VEuPathDB" id="ToxoDB:ETH_00039795"/>
<dbReference type="EMBL" id="HG677565">
    <property type="protein sequence ID" value="CDJ44742.1"/>
    <property type="molecule type" value="Genomic_DNA"/>
</dbReference>
<dbReference type="SMART" id="SM00320">
    <property type="entry name" value="WD40"/>
    <property type="match status" value="2"/>
</dbReference>
<proteinExistence type="predicted"/>
<keyword evidence="3" id="KW-0677">Repeat</keyword>
<dbReference type="AlphaFoldDB" id="U6L2V5"/>
<dbReference type="PANTHER" id="PTHR19848:SF0">
    <property type="entry name" value="NOTCHLESS PROTEIN HOMOLOG 1"/>
    <property type="match status" value="1"/>
</dbReference>
<dbReference type="Pfam" id="PF00400">
    <property type="entry name" value="WD40"/>
    <property type="match status" value="2"/>
</dbReference>
<dbReference type="Gene3D" id="2.130.10.10">
    <property type="entry name" value="YVTN repeat-like/Quinoprotein amine dehydrogenase"/>
    <property type="match status" value="1"/>
</dbReference>
<organism evidence="6 7">
    <name type="scientific">Eimeria tenella</name>
    <name type="common">Coccidian parasite</name>
    <dbReference type="NCBI Taxonomy" id="5802"/>
    <lineage>
        <taxon>Eukaryota</taxon>
        <taxon>Sar</taxon>
        <taxon>Alveolata</taxon>
        <taxon>Apicomplexa</taxon>
        <taxon>Conoidasida</taxon>
        <taxon>Coccidia</taxon>
        <taxon>Eucoccidiorida</taxon>
        <taxon>Eimeriorina</taxon>
        <taxon>Eimeriidae</taxon>
        <taxon>Eimeria</taxon>
    </lineage>
</organism>
<dbReference type="GO" id="GO:0000027">
    <property type="term" value="P:ribosomal large subunit assembly"/>
    <property type="evidence" value="ECO:0007669"/>
    <property type="project" value="TreeGrafter"/>
</dbReference>
<keyword evidence="7" id="KW-1185">Reference proteome</keyword>
<evidence type="ECO:0000313" key="7">
    <source>
        <dbReference type="Proteomes" id="UP000030747"/>
    </source>
</evidence>
<dbReference type="PROSITE" id="PS00678">
    <property type="entry name" value="WD_REPEATS_1"/>
    <property type="match status" value="1"/>
</dbReference>
<evidence type="ECO:0000256" key="3">
    <source>
        <dbReference type="ARBA" id="ARBA00022737"/>
    </source>
</evidence>
<comment type="subcellular location">
    <subcellularLocation>
        <location evidence="1">Nucleus</location>
    </subcellularLocation>
</comment>
<feature type="repeat" description="WD" evidence="5">
    <location>
        <begin position="1"/>
        <end position="39"/>
    </location>
</feature>
<reference evidence="6" key="1">
    <citation type="submission" date="2013-10" db="EMBL/GenBank/DDBJ databases">
        <title>Genomic analysis of the causative agents of coccidiosis in chickens.</title>
        <authorList>
            <person name="Reid A.J."/>
            <person name="Blake D."/>
            <person name="Billington K."/>
            <person name="Browne H."/>
            <person name="Dunn M."/>
            <person name="Hung S."/>
            <person name="Kawahara F."/>
            <person name="Miranda-Saavedra D."/>
            <person name="Mourier T."/>
            <person name="Nagra H."/>
            <person name="Otto T.D."/>
            <person name="Rawlings N."/>
            <person name="Sanchez A."/>
            <person name="Sanders M."/>
            <person name="Subramaniam C."/>
            <person name="Tay Y."/>
            <person name="Dear P."/>
            <person name="Doerig C."/>
            <person name="Gruber A."/>
            <person name="Parkinson J."/>
            <person name="Shirley M."/>
            <person name="Wan K.L."/>
            <person name="Berriman M."/>
            <person name="Tomley F."/>
            <person name="Pain A."/>
        </authorList>
    </citation>
    <scope>NUCLEOTIDE SEQUENCE [LARGE SCALE GENOMIC DNA]</scope>
    <source>
        <strain evidence="6">Houghton</strain>
    </source>
</reference>
<reference evidence="6" key="2">
    <citation type="submission" date="2013-10" db="EMBL/GenBank/DDBJ databases">
        <authorList>
            <person name="Aslett M."/>
        </authorList>
    </citation>
    <scope>NUCLEOTIDE SEQUENCE [LARGE SCALE GENOMIC DNA]</scope>
    <source>
        <strain evidence="6">Houghton</strain>
    </source>
</reference>
<dbReference type="VEuPathDB" id="ToxoDB:ETH2_0921100"/>
<dbReference type="InterPro" id="IPR019775">
    <property type="entry name" value="WD40_repeat_CS"/>
</dbReference>
<dbReference type="Proteomes" id="UP000030747">
    <property type="component" value="Unassembled WGS sequence"/>
</dbReference>
<dbReference type="OrthoDB" id="10267436at2759"/>
<gene>
    <name evidence="6" type="ORF">ETH_00039795</name>
</gene>
<dbReference type="OMA" id="DWIRNAC"/>
<evidence type="ECO:0000313" key="6">
    <source>
        <dbReference type="EMBL" id="CDJ44742.1"/>
    </source>
</evidence>
<evidence type="ECO:0000256" key="5">
    <source>
        <dbReference type="PROSITE-ProRule" id="PRU00221"/>
    </source>
</evidence>
<sequence length="101" mass="10689">HEEAILATAFSPEGSRLATAGGDTTVRLWDLNTETPLKTLRAHSNWVLCVSWAPHGQLLASAGMDGTVCIWDPDGGALAGAPLKGHKQPVTSLAWQPLHLV</sequence>
<dbReference type="PROSITE" id="PS50294">
    <property type="entry name" value="WD_REPEATS_REGION"/>
    <property type="match status" value="2"/>
</dbReference>
<dbReference type="RefSeq" id="XP_013235490.1">
    <property type="nucleotide sequence ID" value="XM_013380036.1"/>
</dbReference>
<dbReference type="GO" id="GO:0005730">
    <property type="term" value="C:nucleolus"/>
    <property type="evidence" value="ECO:0007669"/>
    <property type="project" value="TreeGrafter"/>
</dbReference>